<reference evidence="3" key="1">
    <citation type="journal article" date="2011" name="Proc. Natl. Acad. Sci. U.S.A.">
        <title>Obligate biotrophy features unraveled by the genomic analysis of rust fungi.</title>
        <authorList>
            <person name="Duplessis S."/>
            <person name="Cuomo C.A."/>
            <person name="Lin Y.-C."/>
            <person name="Aerts A."/>
            <person name="Tisserant E."/>
            <person name="Veneault-Fourrey C."/>
            <person name="Joly D.L."/>
            <person name="Hacquard S."/>
            <person name="Amselem J."/>
            <person name="Cantarel B.L."/>
            <person name="Chiu R."/>
            <person name="Coutinho P.M."/>
            <person name="Feau N."/>
            <person name="Field M."/>
            <person name="Frey P."/>
            <person name="Gelhaye E."/>
            <person name="Goldberg J."/>
            <person name="Grabherr M.G."/>
            <person name="Kodira C.D."/>
            <person name="Kohler A."/>
            <person name="Kuees U."/>
            <person name="Lindquist E.A."/>
            <person name="Lucas S.M."/>
            <person name="Mago R."/>
            <person name="Mauceli E."/>
            <person name="Morin E."/>
            <person name="Murat C."/>
            <person name="Pangilinan J.L."/>
            <person name="Park R."/>
            <person name="Pearson M."/>
            <person name="Quesneville H."/>
            <person name="Rouhier N."/>
            <person name="Sakthikumar S."/>
            <person name="Salamov A.A."/>
            <person name="Schmutz J."/>
            <person name="Selles B."/>
            <person name="Shapiro H."/>
            <person name="Tanguay P."/>
            <person name="Tuskan G.A."/>
            <person name="Henrissat B."/>
            <person name="Van de Peer Y."/>
            <person name="Rouze P."/>
            <person name="Ellis J.G."/>
            <person name="Dodds P.N."/>
            <person name="Schein J.E."/>
            <person name="Zhong S."/>
            <person name="Hamelin R.C."/>
            <person name="Grigoriev I.V."/>
            <person name="Szabo L.J."/>
            <person name="Martin F."/>
        </authorList>
    </citation>
    <scope>NUCLEOTIDE SEQUENCE [LARGE SCALE GENOMIC DNA]</scope>
    <source>
        <strain evidence="3">98AG31 / pathotype 3-4-7</strain>
    </source>
</reference>
<dbReference type="HOGENOM" id="CLU_1015919_0_0_1"/>
<feature type="region of interest" description="Disordered" evidence="1">
    <location>
        <begin position="69"/>
        <end position="94"/>
    </location>
</feature>
<gene>
    <name evidence="2" type="ORF">MELLADRAFT_108545</name>
</gene>
<name>F4RTF8_MELLP</name>
<evidence type="ECO:0000313" key="2">
    <source>
        <dbReference type="EMBL" id="EGG04248.1"/>
    </source>
</evidence>
<dbReference type="EMBL" id="GL883119">
    <property type="protein sequence ID" value="EGG04248.1"/>
    <property type="molecule type" value="Genomic_DNA"/>
</dbReference>
<dbReference type="VEuPathDB" id="FungiDB:MELLADRAFT_108545"/>
<dbReference type="InParanoid" id="F4RTF8"/>
<dbReference type="RefSeq" id="XP_007412377.1">
    <property type="nucleotide sequence ID" value="XM_007412315.1"/>
</dbReference>
<dbReference type="AlphaFoldDB" id="F4RTF8"/>
<accession>F4RTF8</accession>
<keyword evidence="3" id="KW-1185">Reference proteome</keyword>
<proteinExistence type="predicted"/>
<dbReference type="KEGG" id="mlr:MELLADRAFT_108545"/>
<protein>
    <submittedName>
        <fullName evidence="2">Uncharacterized protein</fullName>
    </submittedName>
</protein>
<sequence>MAQMEENAEQLRRAHITPNEVSALLLASPTFNHNHQNITGGTLCQSCKTNTIEWTYTKKGKGTLNLDILSPSDTRQSRGIKRKLQDPEASSNGMQGAKISIKNHKSPGELHLMSNVLQKFQRHLEAVLNLGERLSHLGILQPGDTHSIISSFPQVQSQTTGQLNLSFQTIAKPLNLYLRGLKPVKQVADRDEYINLVTAFMKNYIAFKDCVELALSSAERSYSKATQPVQNTLSKVSACSTTTITAQDDTELSSESSESDSSELIVRMLIPNMK</sequence>
<evidence type="ECO:0000313" key="3">
    <source>
        <dbReference type="Proteomes" id="UP000001072"/>
    </source>
</evidence>
<dbReference type="GeneID" id="18923493"/>
<evidence type="ECO:0000256" key="1">
    <source>
        <dbReference type="SAM" id="MobiDB-lite"/>
    </source>
</evidence>
<organism evidence="3">
    <name type="scientific">Melampsora larici-populina (strain 98AG31 / pathotype 3-4-7)</name>
    <name type="common">Poplar leaf rust fungus</name>
    <dbReference type="NCBI Taxonomy" id="747676"/>
    <lineage>
        <taxon>Eukaryota</taxon>
        <taxon>Fungi</taxon>
        <taxon>Dikarya</taxon>
        <taxon>Basidiomycota</taxon>
        <taxon>Pucciniomycotina</taxon>
        <taxon>Pucciniomycetes</taxon>
        <taxon>Pucciniales</taxon>
        <taxon>Melampsoraceae</taxon>
        <taxon>Melampsora</taxon>
    </lineage>
</organism>
<dbReference type="Proteomes" id="UP000001072">
    <property type="component" value="Unassembled WGS sequence"/>
</dbReference>